<comment type="caution">
    <text evidence="1">The sequence shown here is derived from an EMBL/GenBank/DDBJ whole genome shotgun (WGS) entry which is preliminary data.</text>
</comment>
<proteinExistence type="predicted"/>
<protein>
    <submittedName>
        <fullName evidence="1">Uncharacterized protein</fullName>
    </submittedName>
</protein>
<dbReference type="AlphaFoldDB" id="A0A0F9KH95"/>
<dbReference type="EMBL" id="LAZR01013533">
    <property type="protein sequence ID" value="KKM21518.1"/>
    <property type="molecule type" value="Genomic_DNA"/>
</dbReference>
<reference evidence="1" key="1">
    <citation type="journal article" date="2015" name="Nature">
        <title>Complex archaea that bridge the gap between prokaryotes and eukaryotes.</title>
        <authorList>
            <person name="Spang A."/>
            <person name="Saw J.H."/>
            <person name="Jorgensen S.L."/>
            <person name="Zaremba-Niedzwiedzka K."/>
            <person name="Martijn J."/>
            <person name="Lind A.E."/>
            <person name="van Eijk R."/>
            <person name="Schleper C."/>
            <person name="Guy L."/>
            <person name="Ettema T.J."/>
        </authorList>
    </citation>
    <scope>NUCLEOTIDE SEQUENCE</scope>
</reference>
<accession>A0A0F9KH95</accession>
<gene>
    <name evidence="1" type="ORF">LCGC14_1634670</name>
</gene>
<name>A0A0F9KH95_9ZZZZ</name>
<evidence type="ECO:0000313" key="1">
    <source>
        <dbReference type="EMBL" id="KKM21518.1"/>
    </source>
</evidence>
<organism evidence="1">
    <name type="scientific">marine sediment metagenome</name>
    <dbReference type="NCBI Taxonomy" id="412755"/>
    <lineage>
        <taxon>unclassified sequences</taxon>
        <taxon>metagenomes</taxon>
        <taxon>ecological metagenomes</taxon>
    </lineage>
</organism>
<sequence>VPLDSFVVAVSRHDGKARVEAFEVI</sequence>
<feature type="non-terminal residue" evidence="1">
    <location>
        <position position="1"/>
    </location>
</feature>